<dbReference type="PANTHER" id="PTHR36113:SF3">
    <property type="entry name" value="SLL5075 PROTEIN"/>
    <property type="match status" value="1"/>
</dbReference>
<dbReference type="PROSITE" id="PS51819">
    <property type="entry name" value="VOC"/>
    <property type="match status" value="1"/>
</dbReference>
<sequence length="135" mass="15388">MPDFSHIAHLDLTVSDVEASAKWYAETLGLTRLRRSDLDNRIMIVLIHKATGLIIGLNQHHEPAVDRFNEQNPGLDHVGFAVTEREELDEWERRLTELGVDHSPVTDSPSGSGTALVFRDPDNIQLELWWSRPRQ</sequence>
<dbReference type="RefSeq" id="WP_241055430.1">
    <property type="nucleotide sequence ID" value="NZ_JAKZBV010000001.1"/>
</dbReference>
<comment type="caution">
    <text evidence="2">The sequence shown here is derived from an EMBL/GenBank/DDBJ whole genome shotgun (WGS) entry which is preliminary data.</text>
</comment>
<dbReference type="PANTHER" id="PTHR36113">
    <property type="entry name" value="LYASE, PUTATIVE-RELATED-RELATED"/>
    <property type="match status" value="1"/>
</dbReference>
<feature type="domain" description="VOC" evidence="1">
    <location>
        <begin position="6"/>
        <end position="131"/>
    </location>
</feature>
<gene>
    <name evidence="2" type="ORF">L0M17_16525</name>
</gene>
<reference evidence="2 3" key="1">
    <citation type="submission" date="2022-03" db="EMBL/GenBank/DDBJ databases">
        <title>Sinomonas sp. isolated from a soil.</title>
        <authorList>
            <person name="Han J."/>
            <person name="Kim D.-U."/>
        </authorList>
    </citation>
    <scope>NUCLEOTIDE SEQUENCE [LARGE SCALE GENOMIC DNA]</scope>
    <source>
        <strain evidence="2 3">5-5</strain>
    </source>
</reference>
<dbReference type="InterPro" id="IPR029068">
    <property type="entry name" value="Glyas_Bleomycin-R_OHBP_Dase"/>
</dbReference>
<protein>
    <submittedName>
        <fullName evidence="2">VOC family protein</fullName>
    </submittedName>
</protein>
<dbReference type="InterPro" id="IPR037523">
    <property type="entry name" value="VOC_core"/>
</dbReference>
<keyword evidence="3" id="KW-1185">Reference proteome</keyword>
<dbReference type="SUPFAM" id="SSF54593">
    <property type="entry name" value="Glyoxalase/Bleomycin resistance protein/Dihydroxybiphenyl dioxygenase"/>
    <property type="match status" value="1"/>
</dbReference>
<dbReference type="Gene3D" id="3.10.180.10">
    <property type="entry name" value="2,3-Dihydroxybiphenyl 1,2-Dioxygenase, domain 1"/>
    <property type="match status" value="1"/>
</dbReference>
<dbReference type="InterPro" id="IPR004360">
    <property type="entry name" value="Glyas_Fos-R_dOase_dom"/>
</dbReference>
<name>A0ABS9U4E6_9MICC</name>
<dbReference type="InterPro" id="IPR051332">
    <property type="entry name" value="Fosfomycin_Res_Enzymes"/>
</dbReference>
<evidence type="ECO:0000259" key="1">
    <source>
        <dbReference type="PROSITE" id="PS51819"/>
    </source>
</evidence>
<evidence type="ECO:0000313" key="3">
    <source>
        <dbReference type="Proteomes" id="UP001202922"/>
    </source>
</evidence>
<organism evidence="2 3">
    <name type="scientific">Sinomonas terrae</name>
    <dbReference type="NCBI Taxonomy" id="2908838"/>
    <lineage>
        <taxon>Bacteria</taxon>
        <taxon>Bacillati</taxon>
        <taxon>Actinomycetota</taxon>
        <taxon>Actinomycetes</taxon>
        <taxon>Micrococcales</taxon>
        <taxon>Micrococcaceae</taxon>
        <taxon>Sinomonas</taxon>
    </lineage>
</organism>
<proteinExistence type="predicted"/>
<evidence type="ECO:0000313" key="2">
    <source>
        <dbReference type="EMBL" id="MCH6471562.1"/>
    </source>
</evidence>
<dbReference type="Proteomes" id="UP001202922">
    <property type="component" value="Unassembled WGS sequence"/>
</dbReference>
<dbReference type="Pfam" id="PF00903">
    <property type="entry name" value="Glyoxalase"/>
    <property type="match status" value="1"/>
</dbReference>
<dbReference type="EMBL" id="JAKZBV010000001">
    <property type="protein sequence ID" value="MCH6471562.1"/>
    <property type="molecule type" value="Genomic_DNA"/>
</dbReference>
<accession>A0ABS9U4E6</accession>